<feature type="compositionally biased region" description="Basic and acidic residues" evidence="3">
    <location>
        <begin position="1227"/>
        <end position="1237"/>
    </location>
</feature>
<feature type="region of interest" description="Disordered" evidence="3">
    <location>
        <begin position="539"/>
        <end position="558"/>
    </location>
</feature>
<evidence type="ECO:0000256" key="2">
    <source>
        <dbReference type="SAM" id="Coils"/>
    </source>
</evidence>
<keyword evidence="4" id="KW-1133">Transmembrane helix</keyword>
<feature type="coiled-coil region" evidence="2">
    <location>
        <begin position="1466"/>
        <end position="1619"/>
    </location>
</feature>
<evidence type="ECO:0000313" key="6">
    <source>
        <dbReference type="Ensembl" id="ENSMGAP00000001421.3"/>
    </source>
</evidence>
<evidence type="ECO:0000256" key="4">
    <source>
        <dbReference type="SAM" id="Phobius"/>
    </source>
</evidence>
<gene>
    <name evidence="6" type="primary">CEP250</name>
</gene>
<dbReference type="Ensembl" id="ENSMGAT00000002081.3">
    <property type="protein sequence ID" value="ENSMGAP00000001421.3"/>
    <property type="gene ID" value="ENSMGAG00000001839.3"/>
</dbReference>
<keyword evidence="7" id="KW-1185">Reference proteome</keyword>
<evidence type="ECO:0000313" key="7">
    <source>
        <dbReference type="Proteomes" id="UP000001645"/>
    </source>
</evidence>
<dbReference type="HOGENOM" id="CLU_000920_0_0_1"/>
<keyword evidence="4" id="KW-0472">Membrane</keyword>
<reference evidence="6 7" key="1">
    <citation type="journal article" date="2010" name="PLoS Biol.">
        <title>Multi-platform next-generation sequencing of the domestic turkey (Meleagris gallopavo): genome assembly and analysis.</title>
        <authorList>
            <person name="Dalloul R.A."/>
            <person name="Long J.A."/>
            <person name="Zimin A.V."/>
            <person name="Aslam L."/>
            <person name="Beal K."/>
            <person name="Blomberg L.A."/>
            <person name="Bouffard P."/>
            <person name="Burt D.W."/>
            <person name="Crasta O."/>
            <person name="Crooijmans R.P."/>
            <person name="Cooper K."/>
            <person name="Coulombe R.A."/>
            <person name="De S."/>
            <person name="Delany M.E."/>
            <person name="Dodgson J.B."/>
            <person name="Dong J.J."/>
            <person name="Evans C."/>
            <person name="Frederickson K.M."/>
            <person name="Flicek P."/>
            <person name="Florea L."/>
            <person name="Folkerts O."/>
            <person name="Groenen M.A."/>
            <person name="Harkins T.T."/>
            <person name="Herrero J."/>
            <person name="Hoffmann S."/>
            <person name="Megens H.J."/>
            <person name="Jiang A."/>
            <person name="de Jong P."/>
            <person name="Kaiser P."/>
            <person name="Kim H."/>
            <person name="Kim K.W."/>
            <person name="Kim S."/>
            <person name="Langenberger D."/>
            <person name="Lee M.K."/>
            <person name="Lee T."/>
            <person name="Mane S."/>
            <person name="Marcais G."/>
            <person name="Marz M."/>
            <person name="McElroy A.P."/>
            <person name="Modise T."/>
            <person name="Nefedov M."/>
            <person name="Notredame C."/>
            <person name="Paton I.R."/>
            <person name="Payne W.S."/>
            <person name="Pertea G."/>
            <person name="Prickett D."/>
            <person name="Puiu D."/>
            <person name="Qioa D."/>
            <person name="Raineri E."/>
            <person name="Ruffier M."/>
            <person name="Salzberg S.L."/>
            <person name="Schatz M.C."/>
            <person name="Scheuring C."/>
            <person name="Schmidt C.J."/>
            <person name="Schroeder S."/>
            <person name="Searle S.M."/>
            <person name="Smith E.J."/>
            <person name="Smith J."/>
            <person name="Sonstegard T.S."/>
            <person name="Stadler P.F."/>
            <person name="Tafer H."/>
            <person name="Tu Z.J."/>
            <person name="Van Tassell C.P."/>
            <person name="Vilella A.J."/>
            <person name="Williams K.P."/>
            <person name="Yorke J.A."/>
            <person name="Zhang L."/>
            <person name="Zhang H.B."/>
            <person name="Zhang X."/>
            <person name="Zhang Y."/>
            <person name="Reed K.M."/>
        </authorList>
    </citation>
    <scope>NUCLEOTIDE SEQUENCE [LARGE SCALE GENOMIC DNA]</scope>
</reference>
<feature type="coiled-coil region" evidence="2">
    <location>
        <begin position="155"/>
        <end position="189"/>
    </location>
</feature>
<feature type="coiled-coil region" evidence="2">
    <location>
        <begin position="1790"/>
        <end position="1834"/>
    </location>
</feature>
<evidence type="ECO:0000259" key="5">
    <source>
        <dbReference type="Pfam" id="PF15035"/>
    </source>
</evidence>
<feature type="coiled-coil region" evidence="2">
    <location>
        <begin position="260"/>
        <end position="432"/>
    </location>
</feature>
<protein>
    <submittedName>
        <fullName evidence="6">Centrosomal protein 250</fullName>
    </submittedName>
</protein>
<name>G1MSU3_MELGA</name>
<dbReference type="PANTHER" id="PTHR23159:SF1">
    <property type="entry name" value="CENTROSOME-ASSOCIATED PROTEIN CEP250"/>
    <property type="match status" value="1"/>
</dbReference>
<accession>G1MSU3</accession>
<sequence length="2143" mass="250739">MNTLLREHLDKANEVNLALKEDVGKLTADWMRAREELELKESEWRSEREFHDNYLRGEHNRLLSLWRQVLTFRRHFLEMKTATDRDLSELKAEQMRLSGSILVSCFRLNSGAQLWESVTLSRPVPKDQTQQQVEREIDQKALEVMCLQVNGDQEKKELEDRVMELSALLVQSQKQNEEKEKTVKTLNDTVEMLVCFTFIWEVAQCLHGLSNLFSSLSVERCIWHACGEMSLCLLLLPATVFEAIFPAHYCLFLLFPSPSLQALKEELSAKQDSINFLQHQHRQQEEKCEKLQQRLEQLEEENKHADHLVLPCLCSDCENLEKIRGELQQKLEFSEQEASHLRRSNTELQLKEDSAQGEKVEQQLAMERDLAALEAKHSLLQSELIAAREKLEESHLQRGLLKQEKHELTVALEKAEKSVAALTGAQNKLNSEIADLRVATAKMSSINEALALDKVELNKLVLQVSRVSNNARCSPPAARFFSDFEKMTLYKRTNEELCAEKSHLEELLKKAEEQQEGLQMQLRVLAEEKEETQEKLNQVYRQQESASSGLEQLRQQSSRQEDAVAKVSKEKEFLVHEKAALEVRLAAVERDRQGLSEQLAEARSAKDTLESSLFEAQQHSSHLEITKSQLEIQLHTIIQAKEVIQGEVMCLQYELETERSLMKQERENMAQRLIQIEQQHNNTLKLQQTDHEVEINKLLQDLASEREGRHLELQEMLELWEKEKAETEGQHEKKLFHMKEKVATMQVQQEEERTRFESANQEILTEKENEKKALLETLLQTQGELTAACHQLEQLRQEVKEQQEYEQNITEKLQAELQEAHCKIKMVENMHKEEIENIREEKNIFLQQRDDLQKQVTETLVVCFAQSEFLCVCLVFCFFFCLWFPTWCWNFFFVLLPTSFSAFSTAALSLRLCASVLQVQTLQEVVLEKEASLAAREKQLLRDLEESQAGERCLRDSLHVLEAEMAELHLRLCSTENRAKALATECQQANNAHCEARSQLDKLHLVLHHVLCDSTEKSRDLVTWSSGKCGRNENYIECLGMEENMEGRFFNDAGKKVQDLELELSKRQAERDHFSACNQELQKQLAQSQEGTASFQPTEPILSHWKGFLIPHRGTVLQCQEMRGWRKKKKQKTESQQEQIQELEKQQELQRTAISKMSKDLEDRDKKIRSQQEEIWELEKQQELQRTAIGKMTKDLAHRDQEITSQQEEIRELEKQRELQRAAASKMSKDLKEKDGKIRSQQELIEELEKQQELQRTALGKMSKNLEERDQKIRSQQELIEELEKHQEMQRNVVNKMNKDLEERDGNVSSQQELIEELEKHQELQRAAVNKMNKDLEERDEKIRSQQELIEELEKQQELQKTVVSKMSKNLEDRDQKIKSLQELIEELEKQREMQRSAVSKMSQDLEERDQEIKSQQEEIQELEKQRELQRTVVSKMSKDLEERDQMIKFQEGKLIILEQHGTSQVRSLLVDLDQLKGNLKEKNLELMSLNQQIKELEMEREEVKSLHTSLEQLRADLRDRENESDSQRDQLRFFQQYKEHQEEYLQELQDKVEKMTLSLSKKDQELESQQKQIQEAEEVMEKKLKIVCDQLEQTLETLNEKERLLDIQKQQTREYEGKTEQMNVLCRDLECSKAILREKDLTIESQKELIETFRKQEKDSMQQKEILQHLKGSLKEQEQETLSLRKQCEKLERAESSLAARDQEIASLKEHVQELQEQKESEAKQAKSLQQDLNKMSKTIKTNNLEILKQSEQINVFHIREESMKVALMSCQNQVSLLEEVVRKRDEDNETLLQKLQQREEELKTLQNLQLMLSEKKEEIKHHGEEEKFLEEALHGREQETKAQGEQKKLEDEEIRGLHEDLQHKTLTGKEKEQKELRVIAILKQTESGEIEWKEKAQALTLALSKSEMTNGTLREEIAILQSMVSERDKDRFHLQVGDVTGHQSTKTSEGKKGLNDVQAIEGGENLPWLLEKKVLWQRLECLQQAVARLEHEKSELKQLNAELRITLEQVEHERRRLKRSCSRQSQPTKDAPTVWVSLNSAFCLFQVTLLQQQLAQERKYKQDYIECCAKTSQELLDLHQELSYSLETVVREPRAAVLEAETQKLDRSLNHTLALISLDCRSPERQLLHSAVRSTTRDGLR</sequence>
<dbReference type="GeneTree" id="ENSGT00940000161056"/>
<dbReference type="GO" id="GO:0005814">
    <property type="term" value="C:centriole"/>
    <property type="evidence" value="ECO:0007669"/>
    <property type="project" value="TreeGrafter"/>
</dbReference>
<dbReference type="Pfam" id="PF15035">
    <property type="entry name" value="Rootletin"/>
    <property type="match status" value="1"/>
</dbReference>
<evidence type="ECO:0000256" key="3">
    <source>
        <dbReference type="SAM" id="MobiDB-lite"/>
    </source>
</evidence>
<proteinExistence type="predicted"/>
<feature type="coiled-coil region" evidence="2">
    <location>
        <begin position="764"/>
        <end position="855"/>
    </location>
</feature>
<feature type="domain" description="Rootletin-like coiled-coil" evidence="5">
    <location>
        <begin position="1"/>
        <end position="98"/>
    </location>
</feature>
<keyword evidence="4" id="KW-0812">Transmembrane</keyword>
<feature type="transmembrane region" description="Helical" evidence="4">
    <location>
        <begin position="891"/>
        <end position="910"/>
    </location>
</feature>
<reference evidence="6" key="2">
    <citation type="submission" date="2025-08" db="UniProtKB">
        <authorList>
            <consortium name="Ensembl"/>
        </authorList>
    </citation>
    <scope>IDENTIFICATION</scope>
</reference>
<dbReference type="InterPro" id="IPR055167">
    <property type="entry name" value="Rootletin-like_CC"/>
</dbReference>
<reference evidence="6" key="3">
    <citation type="submission" date="2025-09" db="UniProtKB">
        <authorList>
            <consortium name="Ensembl"/>
        </authorList>
    </citation>
    <scope>IDENTIFICATION</scope>
</reference>
<dbReference type="PANTHER" id="PTHR23159">
    <property type="entry name" value="CENTROSOMAL PROTEIN 2"/>
    <property type="match status" value="1"/>
</dbReference>
<dbReference type="Proteomes" id="UP000001645">
    <property type="component" value="Chromosome 22"/>
</dbReference>
<feature type="coiled-coil region" evidence="2">
    <location>
        <begin position="1668"/>
        <end position="1740"/>
    </location>
</feature>
<feature type="coiled-coil region" evidence="2">
    <location>
        <begin position="1981"/>
        <end position="2022"/>
    </location>
</feature>
<feature type="transmembrane region" description="Helical" evidence="4">
    <location>
        <begin position="864"/>
        <end position="884"/>
    </location>
</feature>
<organism evidence="6 7">
    <name type="scientific">Meleagris gallopavo</name>
    <name type="common">Wild turkey</name>
    <dbReference type="NCBI Taxonomy" id="9103"/>
    <lineage>
        <taxon>Eukaryota</taxon>
        <taxon>Metazoa</taxon>
        <taxon>Chordata</taxon>
        <taxon>Craniata</taxon>
        <taxon>Vertebrata</taxon>
        <taxon>Euteleostomi</taxon>
        <taxon>Archelosauria</taxon>
        <taxon>Archosauria</taxon>
        <taxon>Dinosauria</taxon>
        <taxon>Saurischia</taxon>
        <taxon>Theropoda</taxon>
        <taxon>Coelurosauria</taxon>
        <taxon>Aves</taxon>
        <taxon>Neognathae</taxon>
        <taxon>Galloanserae</taxon>
        <taxon>Galliformes</taxon>
        <taxon>Phasianidae</taxon>
        <taxon>Meleagridinae</taxon>
        <taxon>Meleagris</taxon>
    </lineage>
</organism>
<dbReference type="GO" id="GO:0005813">
    <property type="term" value="C:centrosome"/>
    <property type="evidence" value="ECO:0007669"/>
    <property type="project" value="TreeGrafter"/>
</dbReference>
<feature type="region of interest" description="Disordered" evidence="3">
    <location>
        <begin position="1214"/>
        <end position="1237"/>
    </location>
</feature>
<keyword evidence="1 2" id="KW-0175">Coiled coil</keyword>
<dbReference type="Bgee" id="ENSMGAG00000001839">
    <property type="expression patterns" value="Expressed in brain and 17 other cell types or tissues"/>
</dbReference>
<feature type="region of interest" description="Disordered" evidence="3">
    <location>
        <begin position="1124"/>
        <end position="1147"/>
    </location>
</feature>
<dbReference type="GO" id="GO:0060271">
    <property type="term" value="P:cilium assembly"/>
    <property type="evidence" value="ECO:0007669"/>
    <property type="project" value="TreeGrafter"/>
</dbReference>
<evidence type="ECO:0000256" key="1">
    <source>
        <dbReference type="ARBA" id="ARBA00023054"/>
    </source>
</evidence>